<protein>
    <recommendedName>
        <fullName evidence="1">CHAT domain-containing protein</fullName>
    </recommendedName>
</protein>
<dbReference type="GeneID" id="20370053"/>
<dbReference type="eggNOG" id="KOG4626">
    <property type="taxonomic scope" value="Eukaryota"/>
</dbReference>
<dbReference type="InterPro" id="IPR024983">
    <property type="entry name" value="CHAT_dom"/>
</dbReference>
<evidence type="ECO:0000313" key="2">
    <source>
        <dbReference type="EMBL" id="EKJ68428.1"/>
    </source>
</evidence>
<dbReference type="HOGENOM" id="CLU_001305_0_0_1"/>
<reference evidence="2 3" key="1">
    <citation type="journal article" date="2012" name="PLoS Pathog.">
        <title>Comparative pathogenomics reveals horizontally acquired novel virulence genes in fungi infecting cereal hosts.</title>
        <authorList>
            <person name="Gardiner D.M."/>
            <person name="McDonald M.C."/>
            <person name="Covarelli L."/>
            <person name="Solomon P.S."/>
            <person name="Rusu A.G."/>
            <person name="Marshall M."/>
            <person name="Kazan K."/>
            <person name="Chakraborty S."/>
            <person name="McDonald B.A."/>
            <person name="Manners J.M."/>
        </authorList>
    </citation>
    <scope>NUCLEOTIDE SEQUENCE [LARGE SCALE GENOMIC DNA]</scope>
    <source>
        <strain evidence="2 3">CS3096</strain>
    </source>
</reference>
<dbReference type="AlphaFoldDB" id="K3V8Z5"/>
<dbReference type="Gene3D" id="1.25.40.10">
    <property type="entry name" value="Tetratricopeptide repeat domain"/>
    <property type="match status" value="1"/>
</dbReference>
<dbReference type="OrthoDB" id="9991317at2759"/>
<evidence type="ECO:0000313" key="3">
    <source>
        <dbReference type="Proteomes" id="UP000007978"/>
    </source>
</evidence>
<dbReference type="InterPro" id="IPR011990">
    <property type="entry name" value="TPR-like_helical_dom_sf"/>
</dbReference>
<evidence type="ECO:0000259" key="1">
    <source>
        <dbReference type="Pfam" id="PF12770"/>
    </source>
</evidence>
<gene>
    <name evidence="2" type="ORF">FPSE_11436</name>
</gene>
<dbReference type="EMBL" id="AFNW01000605">
    <property type="protein sequence ID" value="EKJ68428.1"/>
    <property type="molecule type" value="Genomic_DNA"/>
</dbReference>
<feature type="domain" description="CHAT" evidence="1">
    <location>
        <begin position="534"/>
        <end position="861"/>
    </location>
</feature>
<comment type="caution">
    <text evidence="2">The sequence shown here is derived from an EMBL/GenBank/DDBJ whole genome shotgun (WGS) entry which is preliminary data.</text>
</comment>
<dbReference type="Pfam" id="PF12770">
    <property type="entry name" value="CHAT"/>
    <property type="match status" value="1"/>
</dbReference>
<keyword evidence="3" id="KW-1185">Reference proteome</keyword>
<sequence>MDSITQTIQKARQAADAIPKHSPDRPSRLARLAKQLNRKYSATGATDYLDEGIELLRIAVRASPDDDPNRGRIVHSLSSQLHDRYIRQKSVPDLLKAVLVARDSIDACGDDDPALPLFWGNLGSLLIDRYYAKGFKSDLHEAVDCTRKALNMMDKRNPLRATLLDKLSVALGHLHWRAGSKSDPKVQRYIEDAISASREAVALTPKHHPRLAGRLKNLGTHLGHKYHLAGTNSGLQECIKCHVAALRAEQSPTLRRIQAADDALPYCADLKDWNLAFNVATNAVALFPKLIFRSHQHSDKLHMLGKVSGLASDAAAMALNAGKGLDVVLAILERGRGLLSQSMEEMRTDRASLKAQHPQYAEELDRIRAALDFPLKYNDSLEDPEETWEAESILRKKADKMLDDLLAKIRKQPGFEDYLLPPSETAMRAAAQKGPIVVINVSQFRCDAIIVKPDRLHLLPLPKLTLSAVEDAYMAEPGLPSVQPSGPLPQGPVSNSNYNIWEAFVSNMGWDGPLTNPASSGLSRKPSNALGSPKVLRWLWETTAKPVLDYLGYKAIPKDGKWPHLWWIPTGSLSRFAIHAAGDYYPGTSETVLDRTVSSYSSSIKSIIQSRRRRIAVHKSPYALLVAMETTKGCSSMLPFASKEVSLVGDICRSMSLRPLQPGKQKRDIVPHLRDCTIFHFAGHGQSDDKDPLNSRLLLNDSRSDPFTVTSLFDTKLHDNPPFLAYLSACGTGRMDNDRFSDEGIHLISACQLAGFRHVIGTLWEVNDESCVEMARVLYENIKHQGITDDAVSRGLHAAARRLRDAWSRKFTDGGSRGGVARRKKQRSPEIRRNGGRDIIACDDDDDGTEPLYWIPFVHFGV</sequence>
<organism evidence="2 3">
    <name type="scientific">Fusarium pseudograminearum (strain CS3096)</name>
    <name type="common">Wheat and barley crown-rot fungus</name>
    <dbReference type="NCBI Taxonomy" id="1028729"/>
    <lineage>
        <taxon>Eukaryota</taxon>
        <taxon>Fungi</taxon>
        <taxon>Dikarya</taxon>
        <taxon>Ascomycota</taxon>
        <taxon>Pezizomycotina</taxon>
        <taxon>Sordariomycetes</taxon>
        <taxon>Hypocreomycetidae</taxon>
        <taxon>Hypocreales</taxon>
        <taxon>Nectriaceae</taxon>
        <taxon>Fusarium</taxon>
    </lineage>
</organism>
<proteinExistence type="predicted"/>
<dbReference type="KEGG" id="fpu:FPSE_11436"/>
<dbReference type="Proteomes" id="UP000007978">
    <property type="component" value="Chromosome 1"/>
</dbReference>
<accession>K3V8Z5</accession>
<dbReference type="RefSeq" id="XP_009262828.1">
    <property type="nucleotide sequence ID" value="XM_009264553.1"/>
</dbReference>
<name>K3V8Z5_FUSPC</name>